<dbReference type="Gene3D" id="2.130.10.10">
    <property type="entry name" value="YVTN repeat-like/Quinoprotein amine dehydrogenase"/>
    <property type="match status" value="2"/>
</dbReference>
<keyword evidence="3 5" id="KW-0238">DNA-binding</keyword>
<evidence type="ECO:0000256" key="1">
    <source>
        <dbReference type="ARBA" id="ARBA00005820"/>
    </source>
</evidence>
<dbReference type="SUPFAM" id="SSF50998">
    <property type="entry name" value="Quinoprotein alcohol dehydrogenase-like"/>
    <property type="match status" value="1"/>
</dbReference>
<evidence type="ECO:0000256" key="5">
    <source>
        <dbReference type="PROSITE-ProRule" id="PRU01091"/>
    </source>
</evidence>
<dbReference type="InterPro" id="IPR011990">
    <property type="entry name" value="TPR-like_helical_dom_sf"/>
</dbReference>
<dbReference type="EMBL" id="JBHUGD010000003">
    <property type="protein sequence ID" value="MFD1946724.1"/>
    <property type="molecule type" value="Genomic_DNA"/>
</dbReference>
<dbReference type="Gene3D" id="1.10.10.10">
    <property type="entry name" value="Winged helix-like DNA-binding domain superfamily/Winged helix DNA-binding domain"/>
    <property type="match status" value="1"/>
</dbReference>
<organism evidence="7 8">
    <name type="scientific">Nocardioides aestuarii</name>
    <dbReference type="NCBI Taxonomy" id="252231"/>
    <lineage>
        <taxon>Bacteria</taxon>
        <taxon>Bacillati</taxon>
        <taxon>Actinomycetota</taxon>
        <taxon>Actinomycetes</taxon>
        <taxon>Propionibacteriales</taxon>
        <taxon>Nocardioidaceae</taxon>
        <taxon>Nocardioides</taxon>
    </lineage>
</organism>
<name>A0ABW4TJ77_9ACTN</name>
<dbReference type="Pfam" id="PF20703">
    <property type="entry name" value="nSTAND1"/>
    <property type="match status" value="1"/>
</dbReference>
<comment type="caution">
    <text evidence="7">The sequence shown here is derived from an EMBL/GenBank/DDBJ whole genome shotgun (WGS) entry which is preliminary data.</text>
</comment>
<keyword evidence="8" id="KW-1185">Reference proteome</keyword>
<dbReference type="SUPFAM" id="SSF48452">
    <property type="entry name" value="TPR-like"/>
    <property type="match status" value="1"/>
</dbReference>
<feature type="DNA-binding region" description="OmpR/PhoB-type" evidence="5">
    <location>
        <begin position="1"/>
        <end position="86"/>
    </location>
</feature>
<reference evidence="8" key="1">
    <citation type="journal article" date="2019" name="Int. J. Syst. Evol. Microbiol.">
        <title>The Global Catalogue of Microorganisms (GCM) 10K type strain sequencing project: providing services to taxonomists for standard genome sequencing and annotation.</title>
        <authorList>
            <consortium name="The Broad Institute Genomics Platform"/>
            <consortium name="The Broad Institute Genome Sequencing Center for Infectious Disease"/>
            <person name="Wu L."/>
            <person name="Ma J."/>
        </authorList>
    </citation>
    <scope>NUCLEOTIDE SEQUENCE [LARGE SCALE GENOMIC DNA]</scope>
    <source>
        <strain evidence="8">CGMCC 1.12477</strain>
    </source>
</reference>
<dbReference type="InterPro" id="IPR011044">
    <property type="entry name" value="Quino_amine_DH_bsu"/>
</dbReference>
<dbReference type="SMART" id="SM00862">
    <property type="entry name" value="Trans_reg_C"/>
    <property type="match status" value="1"/>
</dbReference>
<dbReference type="SUPFAM" id="SSF50969">
    <property type="entry name" value="YVTN repeat-like/Quinoprotein amine dehydrogenase"/>
    <property type="match status" value="1"/>
</dbReference>
<keyword evidence="2" id="KW-0805">Transcription regulation</keyword>
<dbReference type="InterPro" id="IPR016032">
    <property type="entry name" value="Sig_transdc_resp-reg_C-effctor"/>
</dbReference>
<evidence type="ECO:0000313" key="8">
    <source>
        <dbReference type="Proteomes" id="UP001597351"/>
    </source>
</evidence>
<dbReference type="InterPro" id="IPR027417">
    <property type="entry name" value="P-loop_NTPase"/>
</dbReference>
<dbReference type="CDD" id="cd15831">
    <property type="entry name" value="BTAD"/>
    <property type="match status" value="1"/>
</dbReference>
<dbReference type="SUPFAM" id="SSF52540">
    <property type="entry name" value="P-loop containing nucleoside triphosphate hydrolases"/>
    <property type="match status" value="1"/>
</dbReference>
<dbReference type="InterPro" id="IPR001680">
    <property type="entry name" value="WD40_rpt"/>
</dbReference>
<dbReference type="InterPro" id="IPR001867">
    <property type="entry name" value="OmpR/PhoB-type_DNA-bd"/>
</dbReference>
<protein>
    <submittedName>
        <fullName evidence="7">BTAD domain-containing putative transcriptional regulator</fullName>
    </submittedName>
</protein>
<keyword evidence="4" id="KW-0804">Transcription</keyword>
<dbReference type="PANTHER" id="PTHR35807">
    <property type="entry name" value="TRANSCRIPTIONAL REGULATOR REDD-RELATED"/>
    <property type="match status" value="1"/>
</dbReference>
<dbReference type="InterPro" id="IPR015943">
    <property type="entry name" value="WD40/YVTN_repeat-like_dom_sf"/>
</dbReference>
<dbReference type="SUPFAM" id="SSF46894">
    <property type="entry name" value="C-terminal effector domain of the bipartite response regulators"/>
    <property type="match status" value="1"/>
</dbReference>
<dbReference type="SMART" id="SM00320">
    <property type="entry name" value="WD40"/>
    <property type="match status" value="1"/>
</dbReference>
<dbReference type="InterPro" id="IPR011047">
    <property type="entry name" value="Quinoprotein_ADH-like_sf"/>
</dbReference>
<dbReference type="Gene3D" id="1.25.40.10">
    <property type="entry name" value="Tetratricopeptide repeat domain"/>
    <property type="match status" value="1"/>
</dbReference>
<dbReference type="RefSeq" id="WP_343917142.1">
    <property type="nucleotide sequence ID" value="NZ_BAAAJT010000002.1"/>
</dbReference>
<feature type="domain" description="OmpR/PhoB-type" evidence="6">
    <location>
        <begin position="1"/>
        <end position="86"/>
    </location>
</feature>
<accession>A0ABW4TJ77</accession>
<dbReference type="PROSITE" id="PS51755">
    <property type="entry name" value="OMPR_PHOB"/>
    <property type="match status" value="1"/>
</dbReference>
<dbReference type="SMART" id="SM00564">
    <property type="entry name" value="PQQ"/>
    <property type="match status" value="2"/>
</dbReference>
<evidence type="ECO:0000259" key="6">
    <source>
        <dbReference type="PROSITE" id="PS51755"/>
    </source>
</evidence>
<dbReference type="InterPro" id="IPR036388">
    <property type="entry name" value="WH-like_DNA-bd_sf"/>
</dbReference>
<proteinExistence type="inferred from homology"/>
<dbReference type="Gene3D" id="3.40.50.300">
    <property type="entry name" value="P-loop containing nucleotide triphosphate hydrolases"/>
    <property type="match status" value="1"/>
</dbReference>
<evidence type="ECO:0000256" key="2">
    <source>
        <dbReference type="ARBA" id="ARBA00023015"/>
    </source>
</evidence>
<evidence type="ECO:0000256" key="3">
    <source>
        <dbReference type="ARBA" id="ARBA00023125"/>
    </source>
</evidence>
<dbReference type="InterPro" id="IPR018391">
    <property type="entry name" value="PQQ_b-propeller_rpt"/>
</dbReference>
<dbReference type="Pfam" id="PF03704">
    <property type="entry name" value="BTAD"/>
    <property type="match status" value="1"/>
</dbReference>
<gene>
    <name evidence="7" type="ORF">ACFSDE_07970</name>
</gene>
<dbReference type="InterPro" id="IPR005158">
    <property type="entry name" value="BTAD"/>
</dbReference>
<sequence length="1415" mass="151733">MRVRLLGPVEVDSAPAQPAPRDRVVLAALAVRRGQPIDAEGLADALWPAGRPASWTKVIHGCISRLRTCLGPGAIETTDRGYRLVPGRVELDRDEFESLVDDARQHLLSQAPERAVAALDRAFGLWRGAPLTELVDWVPGRLEAARLEEVRHAAQEDRLQAELDAGRHHEAVSEAVVLAGEQPWRERRWELLALAQYRCGRQRDALASIRTARRALGSELGLDPGSGLVALERAILTQDPSLAADHDARAASGDCPWMGLVPYDGENRDTFFGRQEDVDQCLERLSEHPLLVLVGPSGCGKSSLMRAGLVPALRARGHAVAVLSPGADPLGALAAARAEVGEDGVLCIDQCEELFAGSLKHADVGSWLDQVAAFAGCGLVVLTLRSDHVAGLVASPAVATLAERGVHLVAPLVGERLRATVEGPARVAGLHLESGLVDLLLRDAASEPGALPLLSHALAETWQRREGTLLTVGGYRSSGGISGAVAASADRLYESLTDDGRSQVRWLMLRMAGLSEHGEAVRAPVDRATVGDDAERTRVVDLMVRARLLTTTGGAVELAHESLVRAWPRLRTWLEEDREGQRRWRHLAQSAAEWDRLGRPDSELYTGVRLAAAREWAARPDAQPTSLERSFLEASIGHADAERTELERQARRERTQNRRLRILLAGVAAGLVGALVAGLVAVDRGRTAAVERDAAREARTLAAHEALVSRSLTLRTTNRSAAALLAVEAWRGRRDPLSESALLGTFTDAPGFMGHLPLPYEVSQGATIPGTSEAVIASGERLHVVDLDTGELGPAFERVVRPNTNQQVLRVSGDGTRVAQLVFNPATVDDCGFPEQIEATNGRACTLLTVFDIASGRALFGPVPTPFSGGDLALNHAGRIAAVTGGFNGDLATYDVDEATRLAVLPGLPRPEGAYNWRDTGAVTFDHSGRLYLGSMNGPLRVVDARTLKVQRTYPTPPFSTHNFVSVTRGGLVVGTGDDQIVALDRRTGRERWTVDLRDDPDLWPCAAAAVAPAMDRLYCGSLFGEVEERSLVDGQVTGIRRDPQFGEVGDLAVSRGNELVSFQYGIHRWRLDGSGPIARIVAPGASAMAGYDDTGRLLDTVPLGGFGPHRIIDVRTGDEVARVDVEAGALWAGGRVLALLEEEGIRLADASSGGPRVPLSPVRRGDWVFRGEDESVAWVSVPRSQGRFALREFSTVSGDLTGRAVDVPGAPVAVTLTDAGRQMLVRYDLPNSHIVYGQRTRLRAALFDLAGGHGRSVRAYGGVVSATDGGIGRIVVADDLGQMVELDPGTMTPTAVLPGSVGTIREMSFSTDGDRLLTSGGSNAARLYDSEDWTRVGSIPAETAMNFPEAFLRPDGEAVAANGRFGVVEWDLDPDRMAQAACRLAGRNLTVAEWQTYFGDDAYRRTCPQFPAGS</sequence>
<evidence type="ECO:0000313" key="7">
    <source>
        <dbReference type="EMBL" id="MFD1946724.1"/>
    </source>
</evidence>
<dbReference type="InterPro" id="IPR051677">
    <property type="entry name" value="AfsR-DnrI-RedD_regulator"/>
</dbReference>
<comment type="similarity">
    <text evidence="1">Belongs to the AfsR/DnrI/RedD regulatory family.</text>
</comment>
<dbReference type="InterPro" id="IPR049052">
    <property type="entry name" value="nSTAND1"/>
</dbReference>
<evidence type="ECO:0000256" key="4">
    <source>
        <dbReference type="ARBA" id="ARBA00023163"/>
    </source>
</evidence>
<dbReference type="SMART" id="SM01043">
    <property type="entry name" value="BTAD"/>
    <property type="match status" value="1"/>
</dbReference>
<dbReference type="Proteomes" id="UP001597351">
    <property type="component" value="Unassembled WGS sequence"/>
</dbReference>
<dbReference type="PANTHER" id="PTHR35807:SF1">
    <property type="entry name" value="TRANSCRIPTIONAL REGULATOR REDD"/>
    <property type="match status" value="1"/>
</dbReference>